<reference evidence="3" key="1">
    <citation type="journal article" date="2019" name="Int. J. Syst. Evol. Microbiol.">
        <title>The Global Catalogue of Microorganisms (GCM) 10K type strain sequencing project: providing services to taxonomists for standard genome sequencing and annotation.</title>
        <authorList>
            <consortium name="The Broad Institute Genomics Platform"/>
            <consortium name="The Broad Institute Genome Sequencing Center for Infectious Disease"/>
            <person name="Wu L."/>
            <person name="Ma J."/>
        </authorList>
    </citation>
    <scope>NUCLEOTIDE SEQUENCE [LARGE SCALE GENOMIC DNA]</scope>
    <source>
        <strain evidence="3">LMG 29894</strain>
    </source>
</reference>
<dbReference type="GO" id="GO:0008483">
    <property type="term" value="F:transaminase activity"/>
    <property type="evidence" value="ECO:0007669"/>
    <property type="project" value="UniProtKB-KW"/>
</dbReference>
<evidence type="ECO:0000313" key="2">
    <source>
        <dbReference type="EMBL" id="MFC4161591.1"/>
    </source>
</evidence>
<dbReference type="PANTHER" id="PTHR30244:SF30">
    <property type="entry name" value="BLR5990 PROTEIN"/>
    <property type="match status" value="1"/>
</dbReference>
<comment type="caution">
    <text evidence="2">The sequence shown here is derived from an EMBL/GenBank/DDBJ whole genome shotgun (WGS) entry which is preliminary data.</text>
</comment>
<dbReference type="Gene3D" id="3.90.1150.10">
    <property type="entry name" value="Aspartate Aminotransferase, domain 1"/>
    <property type="match status" value="1"/>
</dbReference>
<comment type="similarity">
    <text evidence="1">Belongs to the DegT/DnrJ/EryC1 family.</text>
</comment>
<sequence length="393" mass="43057">MDRLAPLLAALDRVLPSTRPLALHEPAFIGRERDYLLDCLDSGWVSSVGPYVDRFEGELADFTGIGHAIAVVNGTAALHICLLLVGVEPADEVLLPALTFVATANAVRYCGAIPHFVDCERTTLGIDPQALEQYLREHAELRGSACYNRSSGRRIRALLPMHVFGHCCDIEALAELAWRWKLQLVEDAAEALGSRRDGRHCGAIGRVSALSFNGNKTITTGGGGAILTMDVELARRAKHLTTTARVGHRWAFVHDEVGYNYRLPNLNAALGCAQLERLNQLLDDKRALAERYREALAPLSGVRFLTEPPGCRSNYWLNAVLLEGELAGCRDELLERSNAAGLMTRPLWTPMHWLPMYAEFPRMALPVTEAVAACLVNLPSSAWLGQGVPYGTT</sequence>
<name>A0ABV8MX45_9NEIS</name>
<keyword evidence="1" id="KW-0663">Pyridoxal phosphate</keyword>
<dbReference type="NCBIfam" id="TIGR04181">
    <property type="entry name" value="NHT_00031"/>
    <property type="match status" value="1"/>
</dbReference>
<dbReference type="InterPro" id="IPR015422">
    <property type="entry name" value="PyrdxlP-dep_Trfase_small"/>
</dbReference>
<dbReference type="PIRSF" id="PIRSF000390">
    <property type="entry name" value="PLP_StrS"/>
    <property type="match status" value="1"/>
</dbReference>
<dbReference type="InterPro" id="IPR000653">
    <property type="entry name" value="DegT/StrS_aminotransferase"/>
</dbReference>
<dbReference type="InterPro" id="IPR026385">
    <property type="entry name" value="LegC-like"/>
</dbReference>
<dbReference type="CDD" id="cd00616">
    <property type="entry name" value="AHBA_syn"/>
    <property type="match status" value="1"/>
</dbReference>
<accession>A0ABV8MX45</accession>
<dbReference type="PANTHER" id="PTHR30244">
    <property type="entry name" value="TRANSAMINASE"/>
    <property type="match status" value="1"/>
</dbReference>
<dbReference type="Pfam" id="PF01041">
    <property type="entry name" value="DegT_DnrJ_EryC1"/>
    <property type="match status" value="1"/>
</dbReference>
<dbReference type="EMBL" id="JBHSBU010000001">
    <property type="protein sequence ID" value="MFC4161591.1"/>
    <property type="molecule type" value="Genomic_DNA"/>
</dbReference>
<dbReference type="InterPro" id="IPR015421">
    <property type="entry name" value="PyrdxlP-dep_Trfase_major"/>
</dbReference>
<dbReference type="InterPro" id="IPR015424">
    <property type="entry name" value="PyrdxlP-dep_Trfase"/>
</dbReference>
<evidence type="ECO:0000313" key="3">
    <source>
        <dbReference type="Proteomes" id="UP001595791"/>
    </source>
</evidence>
<evidence type="ECO:0000256" key="1">
    <source>
        <dbReference type="RuleBase" id="RU004508"/>
    </source>
</evidence>
<dbReference type="Gene3D" id="3.40.640.10">
    <property type="entry name" value="Type I PLP-dependent aspartate aminotransferase-like (Major domain)"/>
    <property type="match status" value="1"/>
</dbReference>
<keyword evidence="3" id="KW-1185">Reference proteome</keyword>
<keyword evidence="2" id="KW-0032">Aminotransferase</keyword>
<dbReference type="RefSeq" id="WP_378167702.1">
    <property type="nucleotide sequence ID" value="NZ_JBHSBU010000001.1"/>
</dbReference>
<keyword evidence="2" id="KW-0808">Transferase</keyword>
<dbReference type="SUPFAM" id="SSF53383">
    <property type="entry name" value="PLP-dependent transferases"/>
    <property type="match status" value="1"/>
</dbReference>
<dbReference type="Proteomes" id="UP001595791">
    <property type="component" value="Unassembled WGS sequence"/>
</dbReference>
<protein>
    <submittedName>
        <fullName evidence="2">LegC family aminotransferase</fullName>
    </submittedName>
</protein>
<organism evidence="2 3">
    <name type="scientific">Chitinimonas lacunae</name>
    <dbReference type="NCBI Taxonomy" id="1963018"/>
    <lineage>
        <taxon>Bacteria</taxon>
        <taxon>Pseudomonadati</taxon>
        <taxon>Pseudomonadota</taxon>
        <taxon>Betaproteobacteria</taxon>
        <taxon>Neisseriales</taxon>
        <taxon>Chitinibacteraceae</taxon>
        <taxon>Chitinimonas</taxon>
    </lineage>
</organism>
<gene>
    <name evidence="2" type="ORF">ACFOW7_19835</name>
</gene>
<proteinExistence type="inferred from homology"/>